<keyword evidence="3" id="KW-1185">Reference proteome</keyword>
<evidence type="ECO:0000313" key="2">
    <source>
        <dbReference type="EMBL" id="EPS64854.1"/>
    </source>
</evidence>
<organism evidence="2 3">
    <name type="scientific">Genlisea aurea</name>
    <dbReference type="NCBI Taxonomy" id="192259"/>
    <lineage>
        <taxon>Eukaryota</taxon>
        <taxon>Viridiplantae</taxon>
        <taxon>Streptophyta</taxon>
        <taxon>Embryophyta</taxon>
        <taxon>Tracheophyta</taxon>
        <taxon>Spermatophyta</taxon>
        <taxon>Magnoliopsida</taxon>
        <taxon>eudicotyledons</taxon>
        <taxon>Gunneridae</taxon>
        <taxon>Pentapetalae</taxon>
        <taxon>asterids</taxon>
        <taxon>lamiids</taxon>
        <taxon>Lamiales</taxon>
        <taxon>Lentibulariaceae</taxon>
        <taxon>Genlisea</taxon>
    </lineage>
</organism>
<feature type="domain" description="Serine-threonine/tyrosine-protein kinase catalytic" evidence="1">
    <location>
        <begin position="6"/>
        <end position="44"/>
    </location>
</feature>
<dbReference type="InterPro" id="IPR001245">
    <property type="entry name" value="Ser-Thr/Tyr_kinase_cat_dom"/>
</dbReference>
<sequence>MVGFLQNARPPLPSSCPPVLRKLIHRCWSRQPEKRPDFEEIVGFLEPQGFNLSNAPWKLYEIPQLK</sequence>
<dbReference type="OrthoDB" id="4062651at2759"/>
<dbReference type="Gene3D" id="1.10.510.10">
    <property type="entry name" value="Transferase(Phosphotransferase) domain 1"/>
    <property type="match status" value="1"/>
</dbReference>
<gene>
    <name evidence="2" type="ORF">M569_09925</name>
</gene>
<dbReference type="SUPFAM" id="SSF56112">
    <property type="entry name" value="Protein kinase-like (PK-like)"/>
    <property type="match status" value="1"/>
</dbReference>
<proteinExistence type="predicted"/>
<dbReference type="Proteomes" id="UP000015453">
    <property type="component" value="Unassembled WGS sequence"/>
</dbReference>
<name>S8CD50_9LAMI</name>
<accession>S8CD50</accession>
<dbReference type="GO" id="GO:0004672">
    <property type="term" value="F:protein kinase activity"/>
    <property type="evidence" value="ECO:0007669"/>
    <property type="project" value="InterPro"/>
</dbReference>
<evidence type="ECO:0000313" key="3">
    <source>
        <dbReference type="Proteomes" id="UP000015453"/>
    </source>
</evidence>
<protein>
    <submittedName>
        <fullName evidence="2">Protein kinase</fullName>
    </submittedName>
</protein>
<keyword evidence="2" id="KW-0808">Transferase</keyword>
<reference evidence="2 3" key="1">
    <citation type="journal article" date="2013" name="BMC Genomics">
        <title>The miniature genome of a carnivorous plant Genlisea aurea contains a low number of genes and short non-coding sequences.</title>
        <authorList>
            <person name="Leushkin E.V."/>
            <person name="Sutormin R.A."/>
            <person name="Nabieva E.R."/>
            <person name="Penin A.A."/>
            <person name="Kondrashov A.S."/>
            <person name="Logacheva M.D."/>
        </authorList>
    </citation>
    <scope>NUCLEOTIDE SEQUENCE [LARGE SCALE GENOMIC DNA]</scope>
</reference>
<dbReference type="AlphaFoldDB" id="S8CD50"/>
<dbReference type="EMBL" id="AUSU01004574">
    <property type="protein sequence ID" value="EPS64854.1"/>
    <property type="molecule type" value="Genomic_DNA"/>
</dbReference>
<dbReference type="InterPro" id="IPR011009">
    <property type="entry name" value="Kinase-like_dom_sf"/>
</dbReference>
<comment type="caution">
    <text evidence="2">The sequence shown here is derived from an EMBL/GenBank/DDBJ whole genome shotgun (WGS) entry which is preliminary data.</text>
</comment>
<evidence type="ECO:0000259" key="1">
    <source>
        <dbReference type="Pfam" id="PF07714"/>
    </source>
</evidence>
<dbReference type="Pfam" id="PF07714">
    <property type="entry name" value="PK_Tyr_Ser-Thr"/>
    <property type="match status" value="1"/>
</dbReference>
<keyword evidence="2" id="KW-0418">Kinase</keyword>